<feature type="transmembrane region" description="Helical" evidence="1">
    <location>
        <begin position="57"/>
        <end position="77"/>
    </location>
</feature>
<feature type="transmembrane region" description="Helical" evidence="1">
    <location>
        <begin position="89"/>
        <end position="107"/>
    </location>
</feature>
<keyword evidence="3" id="KW-1185">Reference proteome</keyword>
<protein>
    <submittedName>
        <fullName evidence="2">Uncharacterized protein</fullName>
    </submittedName>
</protein>
<dbReference type="RefSeq" id="WP_284195238.1">
    <property type="nucleotide sequence ID" value="NZ_BSOG01000001.1"/>
</dbReference>
<gene>
    <name evidence="2" type="ORF">GCM10007907_08900</name>
</gene>
<accession>A0ABQ5YFH7</accession>
<evidence type="ECO:0000313" key="2">
    <source>
        <dbReference type="EMBL" id="GLR12100.1"/>
    </source>
</evidence>
<sequence>MSAIIMSYVDTRRQEQSRRRLVKAAQWCGLLPMLAGSLILLGWVATGSNLLPLLGGLNVVLGIALFGAGLGLVYALYLQTGRTLPGMGVALGLLLANFPLAIGYAVVAGKVEEQRMQQQQCRQMAKSWGDEPTGLADARRPPC</sequence>
<evidence type="ECO:0000256" key="1">
    <source>
        <dbReference type="SAM" id="Phobius"/>
    </source>
</evidence>
<comment type="caution">
    <text evidence="2">The sequence shown here is derived from an EMBL/GenBank/DDBJ whole genome shotgun (WGS) entry which is preliminary data.</text>
</comment>
<dbReference type="EMBL" id="BSOG01000001">
    <property type="protein sequence ID" value="GLR12100.1"/>
    <property type="molecule type" value="Genomic_DNA"/>
</dbReference>
<proteinExistence type="predicted"/>
<keyword evidence="1" id="KW-0472">Membrane</keyword>
<keyword evidence="1" id="KW-1133">Transmembrane helix</keyword>
<evidence type="ECO:0000313" key="3">
    <source>
        <dbReference type="Proteomes" id="UP001156706"/>
    </source>
</evidence>
<reference evidence="3" key="1">
    <citation type="journal article" date="2019" name="Int. J. Syst. Evol. Microbiol.">
        <title>The Global Catalogue of Microorganisms (GCM) 10K type strain sequencing project: providing services to taxonomists for standard genome sequencing and annotation.</title>
        <authorList>
            <consortium name="The Broad Institute Genomics Platform"/>
            <consortium name="The Broad Institute Genome Sequencing Center for Infectious Disease"/>
            <person name="Wu L."/>
            <person name="Ma J."/>
        </authorList>
    </citation>
    <scope>NUCLEOTIDE SEQUENCE [LARGE SCALE GENOMIC DNA]</scope>
    <source>
        <strain evidence="3">NBRC 110044</strain>
    </source>
</reference>
<keyword evidence="1" id="KW-0812">Transmembrane</keyword>
<organism evidence="2 3">
    <name type="scientific">Chitinimonas prasina</name>
    <dbReference type="NCBI Taxonomy" id="1434937"/>
    <lineage>
        <taxon>Bacteria</taxon>
        <taxon>Pseudomonadati</taxon>
        <taxon>Pseudomonadota</taxon>
        <taxon>Betaproteobacteria</taxon>
        <taxon>Neisseriales</taxon>
        <taxon>Chitinibacteraceae</taxon>
        <taxon>Chitinimonas</taxon>
    </lineage>
</organism>
<dbReference type="Proteomes" id="UP001156706">
    <property type="component" value="Unassembled WGS sequence"/>
</dbReference>
<feature type="transmembrane region" description="Helical" evidence="1">
    <location>
        <begin position="21"/>
        <end position="45"/>
    </location>
</feature>
<name>A0ABQ5YFH7_9NEIS</name>